<evidence type="ECO:0000256" key="1">
    <source>
        <dbReference type="SAM" id="MobiDB-lite"/>
    </source>
</evidence>
<feature type="compositionally biased region" description="Basic and acidic residues" evidence="1">
    <location>
        <begin position="87"/>
        <end position="103"/>
    </location>
</feature>
<accession>A0AAV5LW41</accession>
<feature type="region of interest" description="Disordered" evidence="1">
    <location>
        <begin position="1"/>
        <end position="40"/>
    </location>
</feature>
<feature type="region of interest" description="Disordered" evidence="1">
    <location>
        <begin position="86"/>
        <end position="118"/>
    </location>
</feature>
<reference evidence="2 3" key="1">
    <citation type="journal article" date="2021" name="Commun. Biol.">
        <title>The genome of Shorea leprosula (Dipterocarpaceae) highlights the ecological relevance of drought in aseasonal tropical rainforests.</title>
        <authorList>
            <person name="Ng K.K.S."/>
            <person name="Kobayashi M.J."/>
            <person name="Fawcett J.A."/>
            <person name="Hatakeyama M."/>
            <person name="Paape T."/>
            <person name="Ng C.H."/>
            <person name="Ang C.C."/>
            <person name="Tnah L.H."/>
            <person name="Lee C.T."/>
            <person name="Nishiyama T."/>
            <person name="Sese J."/>
            <person name="O'Brien M.J."/>
            <person name="Copetti D."/>
            <person name="Mohd Noor M.I."/>
            <person name="Ong R.C."/>
            <person name="Putra M."/>
            <person name="Sireger I.Z."/>
            <person name="Indrioko S."/>
            <person name="Kosugi Y."/>
            <person name="Izuno A."/>
            <person name="Isagi Y."/>
            <person name="Lee S.L."/>
            <person name="Shimizu K.K."/>
        </authorList>
    </citation>
    <scope>NUCLEOTIDE SEQUENCE [LARGE SCALE GENOMIC DNA]</scope>
    <source>
        <strain evidence="2">214</strain>
    </source>
</reference>
<gene>
    <name evidence="2" type="ORF">SLEP1_g48567</name>
</gene>
<proteinExistence type="predicted"/>
<sequence>MGGGGRGEDGADPGEVDPVVGEAGLGVIEEETGDGKGGGRVVIGRMRELLEQGGDRAGSGPQAEGCEPSYRERMARFGRWEAIATADGKEAGKAGRGSKERSEIGAGDEEAGGMEGGG</sequence>
<dbReference type="AlphaFoldDB" id="A0AAV5LW41"/>
<dbReference type="EMBL" id="BPVZ01000146">
    <property type="protein sequence ID" value="GKV40983.1"/>
    <property type="molecule type" value="Genomic_DNA"/>
</dbReference>
<name>A0AAV5LW41_9ROSI</name>
<evidence type="ECO:0000313" key="2">
    <source>
        <dbReference type="EMBL" id="GKV40983.1"/>
    </source>
</evidence>
<keyword evidence="3" id="KW-1185">Reference proteome</keyword>
<comment type="caution">
    <text evidence="2">The sequence shown here is derived from an EMBL/GenBank/DDBJ whole genome shotgun (WGS) entry which is preliminary data.</text>
</comment>
<organism evidence="2 3">
    <name type="scientific">Rubroshorea leprosula</name>
    <dbReference type="NCBI Taxonomy" id="152421"/>
    <lineage>
        <taxon>Eukaryota</taxon>
        <taxon>Viridiplantae</taxon>
        <taxon>Streptophyta</taxon>
        <taxon>Embryophyta</taxon>
        <taxon>Tracheophyta</taxon>
        <taxon>Spermatophyta</taxon>
        <taxon>Magnoliopsida</taxon>
        <taxon>eudicotyledons</taxon>
        <taxon>Gunneridae</taxon>
        <taxon>Pentapetalae</taxon>
        <taxon>rosids</taxon>
        <taxon>malvids</taxon>
        <taxon>Malvales</taxon>
        <taxon>Dipterocarpaceae</taxon>
        <taxon>Rubroshorea</taxon>
    </lineage>
</organism>
<evidence type="ECO:0000313" key="3">
    <source>
        <dbReference type="Proteomes" id="UP001054252"/>
    </source>
</evidence>
<protein>
    <submittedName>
        <fullName evidence="2">Uncharacterized protein</fullName>
    </submittedName>
</protein>
<dbReference type="Proteomes" id="UP001054252">
    <property type="component" value="Unassembled WGS sequence"/>
</dbReference>